<dbReference type="KEGG" id="tgg:A3K92_05520"/>
<proteinExistence type="predicted"/>
<evidence type="ECO:0000313" key="2">
    <source>
        <dbReference type="Proteomes" id="UP000250134"/>
    </source>
</evidence>
<dbReference type="AlphaFoldDB" id="A0A2Z2M912"/>
<evidence type="ECO:0000313" key="1">
    <source>
        <dbReference type="EMBL" id="ASJ00975.1"/>
    </source>
</evidence>
<accession>A0A2Z2M912</accession>
<keyword evidence="2" id="KW-1185">Reference proteome</keyword>
<dbReference type="Proteomes" id="UP000250134">
    <property type="component" value="Chromosome"/>
</dbReference>
<dbReference type="InterPro" id="IPR027417">
    <property type="entry name" value="P-loop_NTPase"/>
</dbReference>
<dbReference type="EMBL" id="CP014855">
    <property type="protein sequence ID" value="ASJ00975.1"/>
    <property type="molecule type" value="Genomic_DNA"/>
</dbReference>
<dbReference type="RefSeq" id="WP_088885312.1">
    <property type="nucleotide sequence ID" value="NZ_CP014855.1"/>
</dbReference>
<dbReference type="GeneID" id="33331989"/>
<gene>
    <name evidence="1" type="ORF">A3K92_05520</name>
</gene>
<evidence type="ECO:0008006" key="3">
    <source>
        <dbReference type="Google" id="ProtNLM"/>
    </source>
</evidence>
<dbReference type="OrthoDB" id="84596at2157"/>
<dbReference type="Gene3D" id="3.40.50.300">
    <property type="entry name" value="P-loop containing nucleotide triphosphate hydrolases"/>
    <property type="match status" value="1"/>
</dbReference>
<name>A0A2Z2M912_THEGO</name>
<reference evidence="1 2" key="1">
    <citation type="submission" date="2016-03" db="EMBL/GenBank/DDBJ databases">
        <title>Complete genome sequence of Thermococcus gorgonarius.</title>
        <authorList>
            <person name="Oger P.M."/>
        </authorList>
    </citation>
    <scope>NUCLEOTIDE SEQUENCE [LARGE SCALE GENOMIC DNA]</scope>
    <source>
        <strain evidence="1 2">W-12</strain>
    </source>
</reference>
<protein>
    <recommendedName>
        <fullName evidence="3">KaiC-like domain-containing protein</fullName>
    </recommendedName>
</protein>
<sequence>MVPVNVEKIEDLFKTITPGTTVSFIYETYSMSWELPLVLIKYHIENGNAAVISNYSRPVGHLFRDLKILGMNVKEVIKEDRLFIIDVFGSRHRIIEGGKNIFYLDSVEPETLNPKIWRIYEENIIPRIKDKWLLRVIYPLHGVVHFAGEEPTIKIMSQVIAKYSLNLPNSTMVLVFNRDTVSKNFTAWTVELSDYVFLSKVFLGKGAIEEHLYFLKAPVPGFKPKEYRLIKTGKRGSGMFRIKKVGESSPELRPPADEKR</sequence>
<organism evidence="1 2">
    <name type="scientific">Thermococcus gorgonarius</name>
    <dbReference type="NCBI Taxonomy" id="71997"/>
    <lineage>
        <taxon>Archaea</taxon>
        <taxon>Methanobacteriati</taxon>
        <taxon>Methanobacteriota</taxon>
        <taxon>Thermococci</taxon>
        <taxon>Thermococcales</taxon>
        <taxon>Thermococcaceae</taxon>
        <taxon>Thermococcus</taxon>
    </lineage>
</organism>